<dbReference type="AlphaFoldDB" id="A0A9N9IPE4"/>
<dbReference type="Proteomes" id="UP000789759">
    <property type="component" value="Unassembled WGS sequence"/>
</dbReference>
<proteinExistence type="predicted"/>
<evidence type="ECO:0000313" key="1">
    <source>
        <dbReference type="EMBL" id="CAG8741495.1"/>
    </source>
</evidence>
<feature type="non-terminal residue" evidence="1">
    <location>
        <position position="45"/>
    </location>
</feature>
<sequence>MPKIEILADDRYKWKKKGTAYTLIIQKEDKFVGDLVKNLEASGQQ</sequence>
<keyword evidence="2" id="KW-1185">Reference proteome</keyword>
<name>A0A9N9IPE4_9GLOM</name>
<accession>A0A9N9IPE4</accession>
<gene>
    <name evidence="1" type="ORF">CPELLU_LOCUS14116</name>
</gene>
<protein>
    <submittedName>
        <fullName evidence="1">4701_t:CDS:1</fullName>
    </submittedName>
</protein>
<evidence type="ECO:0000313" key="2">
    <source>
        <dbReference type="Proteomes" id="UP000789759"/>
    </source>
</evidence>
<dbReference type="EMBL" id="CAJVQA010016174">
    <property type="protein sequence ID" value="CAG8741495.1"/>
    <property type="molecule type" value="Genomic_DNA"/>
</dbReference>
<reference evidence="1" key="1">
    <citation type="submission" date="2021-06" db="EMBL/GenBank/DDBJ databases">
        <authorList>
            <person name="Kallberg Y."/>
            <person name="Tangrot J."/>
            <person name="Rosling A."/>
        </authorList>
    </citation>
    <scope>NUCLEOTIDE SEQUENCE</scope>
    <source>
        <strain evidence="1">FL966</strain>
    </source>
</reference>
<organism evidence="1 2">
    <name type="scientific">Cetraspora pellucida</name>
    <dbReference type="NCBI Taxonomy" id="1433469"/>
    <lineage>
        <taxon>Eukaryota</taxon>
        <taxon>Fungi</taxon>
        <taxon>Fungi incertae sedis</taxon>
        <taxon>Mucoromycota</taxon>
        <taxon>Glomeromycotina</taxon>
        <taxon>Glomeromycetes</taxon>
        <taxon>Diversisporales</taxon>
        <taxon>Gigasporaceae</taxon>
        <taxon>Cetraspora</taxon>
    </lineage>
</organism>
<comment type="caution">
    <text evidence="1">The sequence shown here is derived from an EMBL/GenBank/DDBJ whole genome shotgun (WGS) entry which is preliminary data.</text>
</comment>